<dbReference type="STRING" id="62062.ENSHHUP00000081134"/>
<evidence type="ECO:0000313" key="3">
    <source>
        <dbReference type="Proteomes" id="UP000314982"/>
    </source>
</evidence>
<dbReference type="Ensembl" id="ENSHHUT00000083716.1">
    <property type="protein sequence ID" value="ENSHHUP00000081134.1"/>
    <property type="gene ID" value="ENSHHUG00000047205.1"/>
</dbReference>
<feature type="region of interest" description="Disordered" evidence="1">
    <location>
        <begin position="164"/>
        <end position="186"/>
    </location>
</feature>
<organism evidence="2 3">
    <name type="scientific">Hucho hucho</name>
    <name type="common">huchen</name>
    <dbReference type="NCBI Taxonomy" id="62062"/>
    <lineage>
        <taxon>Eukaryota</taxon>
        <taxon>Metazoa</taxon>
        <taxon>Chordata</taxon>
        <taxon>Craniata</taxon>
        <taxon>Vertebrata</taxon>
        <taxon>Euteleostomi</taxon>
        <taxon>Actinopterygii</taxon>
        <taxon>Neopterygii</taxon>
        <taxon>Teleostei</taxon>
        <taxon>Protacanthopterygii</taxon>
        <taxon>Salmoniformes</taxon>
        <taxon>Salmonidae</taxon>
        <taxon>Salmoninae</taxon>
        <taxon>Hucho</taxon>
    </lineage>
</organism>
<name>A0A4W5R9X2_9TELE</name>
<keyword evidence="3" id="KW-1185">Reference proteome</keyword>
<evidence type="ECO:0000313" key="2">
    <source>
        <dbReference type="Ensembl" id="ENSHHUP00000081134.1"/>
    </source>
</evidence>
<reference evidence="2" key="2">
    <citation type="submission" date="2025-08" db="UniProtKB">
        <authorList>
            <consortium name="Ensembl"/>
        </authorList>
    </citation>
    <scope>IDENTIFICATION</scope>
</reference>
<sequence>MFAVNFLWLRACVSDGADLNAIDIRKQKCARETLSRLRRLNLRPRAEQFTESYVPEWPELNVLVAKATANKSASQMITQRIKSTFSFNFPQDPQDGVLDHMVRITTSIHSPLVVTACRPLCPTSPPEVGKRRLAVPELMKKEMQDFGLTQSHTVSAHVHGFASRCSQRGSQGTKTDENLSLTLQRS</sequence>
<dbReference type="AlphaFoldDB" id="A0A4W5R9X2"/>
<accession>A0A4W5R9X2</accession>
<evidence type="ECO:0000256" key="1">
    <source>
        <dbReference type="SAM" id="MobiDB-lite"/>
    </source>
</evidence>
<reference evidence="3" key="1">
    <citation type="submission" date="2018-06" db="EMBL/GenBank/DDBJ databases">
        <title>Genome assembly of Danube salmon.</title>
        <authorList>
            <person name="Macqueen D.J."/>
            <person name="Gundappa M.K."/>
        </authorList>
    </citation>
    <scope>NUCLEOTIDE SEQUENCE [LARGE SCALE GENOMIC DNA]</scope>
</reference>
<reference evidence="2" key="3">
    <citation type="submission" date="2025-09" db="UniProtKB">
        <authorList>
            <consortium name="Ensembl"/>
        </authorList>
    </citation>
    <scope>IDENTIFICATION</scope>
</reference>
<proteinExistence type="predicted"/>
<dbReference type="GeneTree" id="ENSGT00500000044852"/>
<dbReference type="Proteomes" id="UP000314982">
    <property type="component" value="Unassembled WGS sequence"/>
</dbReference>
<protein>
    <submittedName>
        <fullName evidence="2">Uncharacterized protein</fullName>
    </submittedName>
</protein>